<evidence type="ECO:0000256" key="2">
    <source>
        <dbReference type="ARBA" id="ARBA00022487"/>
    </source>
</evidence>
<evidence type="ECO:0000256" key="4">
    <source>
        <dbReference type="ARBA" id="ARBA00023180"/>
    </source>
</evidence>
<dbReference type="GO" id="GO:0052689">
    <property type="term" value="F:carboxylic ester hydrolase activity"/>
    <property type="evidence" value="ECO:0007669"/>
    <property type="project" value="UniProtKB-KW"/>
</dbReference>
<gene>
    <name evidence="6" type="ORF">NQ318_018952</name>
</gene>
<dbReference type="FunFam" id="3.40.50.1820:FF:000092">
    <property type="entry name" value="Carboxylic ester hydrolase"/>
    <property type="match status" value="1"/>
</dbReference>
<keyword evidence="7" id="KW-1185">Reference proteome</keyword>
<comment type="similarity">
    <text evidence="1">Belongs to the type-B carboxylesterase/lipase family.</text>
</comment>
<feature type="domain" description="Carboxylesterase type B" evidence="5">
    <location>
        <begin position="382"/>
        <end position="897"/>
    </location>
</feature>
<evidence type="ECO:0000259" key="5">
    <source>
        <dbReference type="Pfam" id="PF00135"/>
    </source>
</evidence>
<reference evidence="6" key="1">
    <citation type="journal article" date="2023" name="Insect Mol. Biol.">
        <title>Genome sequencing provides insights into the evolution of gene families encoding plant cell wall-degrading enzymes in longhorned beetles.</title>
        <authorList>
            <person name="Shin N.R."/>
            <person name="Okamura Y."/>
            <person name="Kirsch R."/>
            <person name="Pauchet Y."/>
        </authorList>
    </citation>
    <scope>NUCLEOTIDE SEQUENCE</scope>
    <source>
        <strain evidence="6">AMC_N1</strain>
    </source>
</reference>
<comment type="caution">
    <text evidence="6">The sequence shown here is derived from an EMBL/GenBank/DDBJ whole genome shotgun (WGS) entry which is preliminary data.</text>
</comment>
<dbReference type="EMBL" id="JAPWTK010000001">
    <property type="protein sequence ID" value="KAJ8963469.1"/>
    <property type="molecule type" value="Genomic_DNA"/>
</dbReference>
<evidence type="ECO:0000313" key="6">
    <source>
        <dbReference type="EMBL" id="KAJ8963469.1"/>
    </source>
</evidence>
<dbReference type="Gene3D" id="3.40.50.1820">
    <property type="entry name" value="alpha/beta hydrolase"/>
    <property type="match status" value="2"/>
</dbReference>
<dbReference type="AlphaFoldDB" id="A0AAV8ZJE0"/>
<dbReference type="Proteomes" id="UP001162162">
    <property type="component" value="Unassembled WGS sequence"/>
</dbReference>
<feature type="domain" description="Carboxylesterase type B" evidence="5">
    <location>
        <begin position="1"/>
        <end position="353"/>
    </location>
</feature>
<accession>A0AAV8ZJE0</accession>
<dbReference type="InterPro" id="IPR002018">
    <property type="entry name" value="CarbesteraseB"/>
</dbReference>
<evidence type="ECO:0000313" key="7">
    <source>
        <dbReference type="Proteomes" id="UP001162162"/>
    </source>
</evidence>
<name>A0AAV8ZJE0_9CUCU</name>
<keyword evidence="3" id="KW-0378">Hydrolase</keyword>
<evidence type="ECO:0000256" key="1">
    <source>
        <dbReference type="ARBA" id="ARBA00005964"/>
    </source>
</evidence>
<keyword evidence="2" id="KW-0719">Serine esterase</keyword>
<organism evidence="6 7">
    <name type="scientific">Aromia moschata</name>
    <dbReference type="NCBI Taxonomy" id="1265417"/>
    <lineage>
        <taxon>Eukaryota</taxon>
        <taxon>Metazoa</taxon>
        <taxon>Ecdysozoa</taxon>
        <taxon>Arthropoda</taxon>
        <taxon>Hexapoda</taxon>
        <taxon>Insecta</taxon>
        <taxon>Pterygota</taxon>
        <taxon>Neoptera</taxon>
        <taxon>Endopterygota</taxon>
        <taxon>Coleoptera</taxon>
        <taxon>Polyphaga</taxon>
        <taxon>Cucujiformia</taxon>
        <taxon>Chrysomeloidea</taxon>
        <taxon>Cerambycidae</taxon>
        <taxon>Cerambycinae</taxon>
        <taxon>Callichromatini</taxon>
        <taxon>Aromia</taxon>
    </lineage>
</organism>
<evidence type="ECO:0000256" key="3">
    <source>
        <dbReference type="ARBA" id="ARBA00022801"/>
    </source>
</evidence>
<keyword evidence="4" id="KW-0325">Glycoprotein</keyword>
<dbReference type="InterPro" id="IPR029058">
    <property type="entry name" value="AB_hydrolase_fold"/>
</dbReference>
<dbReference type="PANTHER" id="PTHR43142:SF1">
    <property type="entry name" value="CARBOXYLIC ESTER HYDROLASE"/>
    <property type="match status" value="1"/>
</dbReference>
<sequence length="928" mass="104067">MGLKDQLLALKWVQRNIASFNGDPDNVTIFGESAGAASVHYHVLSQASNGLFHKAILQSGVALNSWALGFHAAVEFANFIGHNVSDEKEALEVLKNTPVEVLYENQEKFMEMVDARGRPFSPVVEYPNDTAFITKNAIDLIKAGQYNKVPMIIGFNTREGMLFDVYKVLARLAGKEVKSPPPDSEEAILSLLKIIYRRIKEVYFKSADVEDDARILTSDVIFTAVIIAAIKNHLETSKEHVYVYRMSLIAGLNFLKNLAHLNDLPGVCHADDLGYLFKSVLTPEVKPGSLEDVSLRRFVKLWTNFAKFSNPTPEENELGITWAPAKAEDIEFLDVGENLSLETNPESERWAVWRELFQLHPRTSKFFLTVQEFGDILLNPFAITVNQGQLRGCSMSDIDGNNFFSFLGIPYARPPVGELRFKPPLPAEPWKGVRDALEPGNRCYSRDDISRVLEGSEDCLYLNVFTKALPQSNKRLRPVMVWIHGGGFAIGSNKPALYGPEFLMIEDIVLVTLNYRLGVVGFLSLEDPSLGVPGNMGLKDQLLALKWVQRNIASFNGDPDNVTIFGESAGAASVHYHVMSQASNGLFHKAIFQSGVALNSWALGFHAAVEFANFIGHNVSDEKEALEVLKNTPVEVLYENQEKFMEMVDARGRPFSPVVEYPNDTAFITKNAIDLIKAGQYNKVPMIIGFNTREGMLFDVFKVLARLGGKEVKSPPPDSEEAILSLLKVRKESEVSQIIYRRIKEVYFKSADVEDDGRILASDIYFTAEIIAAIKNHLETSQENVYVYRMSLVAGLNFLKNLTHLNHLPGVCHADDLGYLFKSVVTPEVKPGSLEDVSLRRFVKLWTNFAKFSNPTPEKDELGVTWAPAKAEDIPFLDVGENLSLETNPESERWAIWRELFQLHPRTLKFFLTVQEFGDILVRFNVVM</sequence>
<dbReference type="Pfam" id="PF00135">
    <property type="entry name" value="COesterase"/>
    <property type="match status" value="2"/>
</dbReference>
<protein>
    <recommendedName>
        <fullName evidence="5">Carboxylesterase type B domain-containing protein</fullName>
    </recommendedName>
</protein>
<proteinExistence type="inferred from homology"/>
<dbReference type="PANTHER" id="PTHR43142">
    <property type="entry name" value="CARBOXYLIC ESTER HYDROLASE"/>
    <property type="match status" value="1"/>
</dbReference>
<dbReference type="SUPFAM" id="SSF53474">
    <property type="entry name" value="alpha/beta-Hydrolases"/>
    <property type="match status" value="2"/>
</dbReference>